<reference evidence="1" key="1">
    <citation type="submission" date="2023-06" db="EMBL/GenBank/DDBJ databases">
        <title>Genome-scale phylogeny and comparative genomics of the fungal order Sordariales.</title>
        <authorList>
            <consortium name="Lawrence Berkeley National Laboratory"/>
            <person name="Hensen N."/>
            <person name="Bonometti L."/>
            <person name="Westerberg I."/>
            <person name="Brannstrom I.O."/>
            <person name="Guillou S."/>
            <person name="Cros-Aarteil S."/>
            <person name="Calhoun S."/>
            <person name="Haridas S."/>
            <person name="Kuo A."/>
            <person name="Mondo S."/>
            <person name="Pangilinan J."/>
            <person name="Riley R."/>
            <person name="Labutti K."/>
            <person name="Andreopoulos B."/>
            <person name="Lipzen A."/>
            <person name="Chen C."/>
            <person name="Yanf M."/>
            <person name="Daum C."/>
            <person name="Ng V."/>
            <person name="Clum A."/>
            <person name="Steindorff A."/>
            <person name="Ohm R."/>
            <person name="Martin F."/>
            <person name="Silar P."/>
            <person name="Natvig D."/>
            <person name="Lalanne C."/>
            <person name="Gautier V."/>
            <person name="Ament-Velasquez S.L."/>
            <person name="Kruys A."/>
            <person name="Hutchinson M.I."/>
            <person name="Powell A.J."/>
            <person name="Barry K."/>
            <person name="Miller A.N."/>
            <person name="Grigoriev I.V."/>
            <person name="Debuchy R."/>
            <person name="Gladieux P."/>
            <person name="Thoren M.H."/>
            <person name="Johannesson H."/>
        </authorList>
    </citation>
    <scope>NUCLEOTIDE SEQUENCE</scope>
    <source>
        <strain evidence="1">CBS 606.72</strain>
    </source>
</reference>
<comment type="caution">
    <text evidence="1">The sequence shown here is derived from an EMBL/GenBank/DDBJ whole genome shotgun (WGS) entry which is preliminary data.</text>
</comment>
<dbReference type="Proteomes" id="UP001175000">
    <property type="component" value="Unassembled WGS sequence"/>
</dbReference>
<gene>
    <name evidence="1" type="ORF">B0T14DRAFT_564834</name>
</gene>
<evidence type="ECO:0000313" key="1">
    <source>
        <dbReference type="EMBL" id="KAK0623480.1"/>
    </source>
</evidence>
<proteinExistence type="predicted"/>
<dbReference type="EMBL" id="JAULSU010000003">
    <property type="protein sequence ID" value="KAK0623480.1"/>
    <property type="molecule type" value="Genomic_DNA"/>
</dbReference>
<evidence type="ECO:0000313" key="2">
    <source>
        <dbReference type="Proteomes" id="UP001175000"/>
    </source>
</evidence>
<protein>
    <submittedName>
        <fullName evidence="1">Uncharacterized protein</fullName>
    </submittedName>
</protein>
<accession>A0AA40C3B6</accession>
<sequence length="214" mass="22852">MTPPHETLPAGILANTPINSPINAPISPPVTPPAINAFIDVAAEAKATSKLLDKAVLIINRTRQANKAPASFYEYQDDLDETTQIVHRVEYRSDMQTPNVGRALGPLKDAVEKLTQILVDGSYMSGQLDHVMSKLVEATKNLQDQLPGDVAIVENNEADDAAQLNGFFGKTERQGRIYAEVKGNKAKGGRQVNGAVYGGGFDMNSFFGGGGKAG</sequence>
<name>A0AA40C3B6_9PEZI</name>
<keyword evidence="2" id="KW-1185">Reference proteome</keyword>
<dbReference type="AlphaFoldDB" id="A0AA40C3B6"/>
<organism evidence="1 2">
    <name type="scientific">Immersiella caudata</name>
    <dbReference type="NCBI Taxonomy" id="314043"/>
    <lineage>
        <taxon>Eukaryota</taxon>
        <taxon>Fungi</taxon>
        <taxon>Dikarya</taxon>
        <taxon>Ascomycota</taxon>
        <taxon>Pezizomycotina</taxon>
        <taxon>Sordariomycetes</taxon>
        <taxon>Sordariomycetidae</taxon>
        <taxon>Sordariales</taxon>
        <taxon>Lasiosphaeriaceae</taxon>
        <taxon>Immersiella</taxon>
    </lineage>
</organism>